<evidence type="ECO:0000256" key="3">
    <source>
        <dbReference type="ARBA" id="ARBA00023004"/>
    </source>
</evidence>
<dbReference type="InterPro" id="IPR017941">
    <property type="entry name" value="Rieske_2Fe-2S"/>
</dbReference>
<dbReference type="InterPro" id="IPR036922">
    <property type="entry name" value="Rieske_2Fe-2S_sf"/>
</dbReference>
<sequence>MQAIMVKKPERDFMSINRSILAVVILSFFCFTSCKEENSEAFIDELPLTPPFEVFLNLSLISNQTLQTENHLYLDDVGLKGVVVIKRGESDYAAFERNCPHEPERDCAIVSHVNLGPTGSYLECGCGESFYNDKGFPTSGPSPRKLREYRTQLSGNNLIVSDN</sequence>
<dbReference type="Gene3D" id="2.102.10.10">
    <property type="entry name" value="Rieske [2Fe-2S] iron-sulphur domain"/>
    <property type="match status" value="1"/>
</dbReference>
<organism evidence="6 7">
    <name type="scientific">Marivirga lumbricoides</name>
    <dbReference type="NCBI Taxonomy" id="1046115"/>
    <lineage>
        <taxon>Bacteria</taxon>
        <taxon>Pseudomonadati</taxon>
        <taxon>Bacteroidota</taxon>
        <taxon>Cytophagia</taxon>
        <taxon>Cytophagales</taxon>
        <taxon>Marivirgaceae</taxon>
        <taxon>Marivirga</taxon>
    </lineage>
</organism>
<proteinExistence type="predicted"/>
<feature type="domain" description="Rieske" evidence="5">
    <location>
        <begin position="76"/>
        <end position="160"/>
    </location>
</feature>
<gene>
    <name evidence="6" type="ORF">GCM10011506_23670</name>
</gene>
<keyword evidence="3" id="KW-0408">Iron</keyword>
<keyword evidence="7" id="KW-1185">Reference proteome</keyword>
<reference evidence="7" key="1">
    <citation type="journal article" date="2019" name="Int. J. Syst. Evol. Microbiol.">
        <title>The Global Catalogue of Microorganisms (GCM) 10K type strain sequencing project: providing services to taxonomists for standard genome sequencing and annotation.</title>
        <authorList>
            <consortium name="The Broad Institute Genomics Platform"/>
            <consortium name="The Broad Institute Genome Sequencing Center for Infectious Disease"/>
            <person name="Wu L."/>
            <person name="Ma J."/>
        </authorList>
    </citation>
    <scope>NUCLEOTIDE SEQUENCE [LARGE SCALE GENOMIC DNA]</scope>
    <source>
        <strain evidence="7">CGMCC 1.10832</strain>
    </source>
</reference>
<comment type="caution">
    <text evidence="6">The sequence shown here is derived from an EMBL/GenBank/DDBJ whole genome shotgun (WGS) entry which is preliminary data.</text>
</comment>
<keyword evidence="1" id="KW-0001">2Fe-2S</keyword>
<evidence type="ECO:0000313" key="7">
    <source>
        <dbReference type="Proteomes" id="UP000636010"/>
    </source>
</evidence>
<dbReference type="SUPFAM" id="SSF50022">
    <property type="entry name" value="ISP domain"/>
    <property type="match status" value="1"/>
</dbReference>
<evidence type="ECO:0000313" key="6">
    <source>
        <dbReference type="EMBL" id="GGC37568.1"/>
    </source>
</evidence>
<keyword evidence="4" id="KW-0411">Iron-sulfur</keyword>
<dbReference type="EMBL" id="BMEC01000007">
    <property type="protein sequence ID" value="GGC37568.1"/>
    <property type="molecule type" value="Genomic_DNA"/>
</dbReference>
<dbReference type="PROSITE" id="PS51296">
    <property type="entry name" value="RIESKE"/>
    <property type="match status" value="1"/>
</dbReference>
<evidence type="ECO:0000256" key="1">
    <source>
        <dbReference type="ARBA" id="ARBA00022714"/>
    </source>
</evidence>
<evidence type="ECO:0000256" key="2">
    <source>
        <dbReference type="ARBA" id="ARBA00022723"/>
    </source>
</evidence>
<evidence type="ECO:0000259" key="5">
    <source>
        <dbReference type="PROSITE" id="PS51296"/>
    </source>
</evidence>
<dbReference type="Proteomes" id="UP000636010">
    <property type="component" value="Unassembled WGS sequence"/>
</dbReference>
<name>A0ABQ1MDZ8_9BACT</name>
<protein>
    <recommendedName>
        <fullName evidence="5">Rieske domain-containing protein</fullName>
    </recommendedName>
</protein>
<evidence type="ECO:0000256" key="4">
    <source>
        <dbReference type="ARBA" id="ARBA00023014"/>
    </source>
</evidence>
<accession>A0ABQ1MDZ8</accession>
<keyword evidence="2" id="KW-0479">Metal-binding</keyword>